<reference evidence="2" key="1">
    <citation type="submission" date="2021-06" db="EMBL/GenBank/DDBJ databases">
        <title>Paracoccus bacterium XHP0099 sp. nov., isolated from the surface waters of the Yellow Sea.</title>
        <authorList>
            <person name="Xue H."/>
            <person name="Zhang D."/>
        </authorList>
    </citation>
    <scope>NUCLEOTIDE SEQUENCE</scope>
    <source>
        <strain evidence="2">XHP0099</strain>
    </source>
</reference>
<dbReference type="PANTHER" id="PTHR43679:SF2">
    <property type="entry name" value="OCTANOYL-[GCVH]:PROTEIN N-OCTANOYLTRANSFERASE"/>
    <property type="match status" value="1"/>
</dbReference>
<accession>A0ABS6AFS3</accession>
<dbReference type="Proteomes" id="UP001166191">
    <property type="component" value="Unassembled WGS sequence"/>
</dbReference>
<dbReference type="PROSITE" id="PS51733">
    <property type="entry name" value="BPL_LPL_CATALYTIC"/>
    <property type="match status" value="1"/>
</dbReference>
<organism evidence="2 3">
    <name type="scientific">Paracoccus marinaquae</name>
    <dbReference type="NCBI Taxonomy" id="2841926"/>
    <lineage>
        <taxon>Bacteria</taxon>
        <taxon>Pseudomonadati</taxon>
        <taxon>Pseudomonadota</taxon>
        <taxon>Alphaproteobacteria</taxon>
        <taxon>Rhodobacterales</taxon>
        <taxon>Paracoccaceae</taxon>
        <taxon>Paracoccus</taxon>
    </lineage>
</organism>
<dbReference type="Pfam" id="PF21948">
    <property type="entry name" value="LplA-B_cat"/>
    <property type="match status" value="1"/>
</dbReference>
<protein>
    <recommendedName>
        <fullName evidence="1">BPL/LPL catalytic domain-containing protein</fullName>
    </recommendedName>
</protein>
<dbReference type="InterPro" id="IPR050664">
    <property type="entry name" value="Octanoyltrans_LipM/LipL"/>
</dbReference>
<gene>
    <name evidence="2" type="ORF">KNW02_04820</name>
</gene>
<proteinExistence type="predicted"/>
<evidence type="ECO:0000259" key="1">
    <source>
        <dbReference type="PROSITE" id="PS51733"/>
    </source>
</evidence>
<dbReference type="RefSeq" id="WP_216032137.1">
    <property type="nucleotide sequence ID" value="NZ_JAHKNG010000005.1"/>
</dbReference>
<sequence>MTPLRVIDSGLADACANVAMSGALAELHQAGRIGDTLRLHRYPRSVLLGLHSPEEAVDRAACARLGAQVVRRVSGGGAIAMEPGILAWDLLVTRPPNRAPEDLSRDLCEAIAAALAGCGVEAAFRAPGDIVAREGKLGGTAGLFEGMTMLHQGSLLIDADPGVMAQLLGMADLPVTTLARIAAEPPEAGRVAGVIARAIAAALGRDPVQGDLSTEEIAMARRMAGKEMPWPAAC</sequence>
<evidence type="ECO:0000313" key="3">
    <source>
        <dbReference type="Proteomes" id="UP001166191"/>
    </source>
</evidence>
<dbReference type="PANTHER" id="PTHR43679">
    <property type="entry name" value="OCTANOYLTRANSFERASE LIPM-RELATED"/>
    <property type="match status" value="1"/>
</dbReference>
<dbReference type="EMBL" id="JAHKNG010000005">
    <property type="protein sequence ID" value="MBU3029444.1"/>
    <property type="molecule type" value="Genomic_DNA"/>
</dbReference>
<evidence type="ECO:0000313" key="2">
    <source>
        <dbReference type="EMBL" id="MBU3029444.1"/>
    </source>
</evidence>
<comment type="caution">
    <text evidence="2">The sequence shown here is derived from an EMBL/GenBank/DDBJ whole genome shotgun (WGS) entry which is preliminary data.</text>
</comment>
<dbReference type="InterPro" id="IPR004143">
    <property type="entry name" value="BPL_LPL_catalytic"/>
</dbReference>
<name>A0ABS6AFS3_9RHOB</name>
<keyword evidence="3" id="KW-1185">Reference proteome</keyword>
<feature type="domain" description="BPL/LPL catalytic" evidence="1">
    <location>
        <begin position="31"/>
        <end position="207"/>
    </location>
</feature>